<evidence type="ECO:0000256" key="4">
    <source>
        <dbReference type="ARBA" id="ARBA00022723"/>
    </source>
</evidence>
<keyword evidence="6" id="KW-0378">Hydrolase</keyword>
<evidence type="ECO:0000256" key="8">
    <source>
        <dbReference type="ARBA" id="ARBA00023049"/>
    </source>
</evidence>
<dbReference type="InterPro" id="IPR001590">
    <property type="entry name" value="Peptidase_M12B"/>
</dbReference>
<feature type="compositionally biased region" description="Polar residues" evidence="11">
    <location>
        <begin position="187"/>
        <end position="215"/>
    </location>
</feature>
<dbReference type="InterPro" id="IPR008754">
    <property type="entry name" value="Peptidase_M43"/>
</dbReference>
<feature type="compositionally biased region" description="Polar residues" evidence="11">
    <location>
        <begin position="316"/>
        <end position="332"/>
    </location>
</feature>
<dbReference type="EMBL" id="MPSH01000019">
    <property type="protein sequence ID" value="PNH30841.1"/>
    <property type="molecule type" value="Genomic_DNA"/>
</dbReference>
<dbReference type="AlphaFoldDB" id="A0AA44WFX7"/>
<evidence type="ECO:0000256" key="11">
    <source>
        <dbReference type="SAM" id="MobiDB-lite"/>
    </source>
</evidence>
<keyword evidence="3" id="KW-0645">Protease</keyword>
<feature type="domain" description="Peptidase M12B" evidence="13">
    <location>
        <begin position="490"/>
        <end position="696"/>
    </location>
</feature>
<feature type="compositionally biased region" description="Polar residues" evidence="11">
    <location>
        <begin position="249"/>
        <end position="308"/>
    </location>
</feature>
<feature type="compositionally biased region" description="Pro residues" evidence="11">
    <location>
        <begin position="102"/>
        <end position="114"/>
    </location>
</feature>
<evidence type="ECO:0000256" key="1">
    <source>
        <dbReference type="ARBA" id="ARBA00003174"/>
    </source>
</evidence>
<keyword evidence="8" id="KW-0482">Metalloprotease</keyword>
<protein>
    <recommendedName>
        <fullName evidence="13">Peptidase M12B domain-containing protein</fullName>
    </recommendedName>
</protein>
<evidence type="ECO:0000256" key="5">
    <source>
        <dbReference type="ARBA" id="ARBA00022729"/>
    </source>
</evidence>
<reference evidence="14 15" key="1">
    <citation type="submission" date="2017-12" db="EMBL/GenBank/DDBJ databases">
        <title>Comparative genomics yields insights into virulence evolution of Verticillium dahliae.</title>
        <authorList>
            <person name="Fan R."/>
            <person name="Armitage A.D."/>
            <person name="Cascant-Lopez E."/>
            <person name="Sobczyk M."/>
            <person name="Cockerton H.M."/>
            <person name="Harrison R.J."/>
        </authorList>
    </citation>
    <scope>NUCLEOTIDE SEQUENCE [LARGE SCALE GENOMIC DNA]</scope>
    <source>
        <strain evidence="14 15">12008</strain>
    </source>
</reference>
<dbReference type="PANTHER" id="PTHR47466">
    <property type="match status" value="1"/>
</dbReference>
<feature type="compositionally biased region" description="Pro residues" evidence="11">
    <location>
        <begin position="41"/>
        <end position="61"/>
    </location>
</feature>
<proteinExistence type="inferred from homology"/>
<evidence type="ECO:0000256" key="2">
    <source>
        <dbReference type="ARBA" id="ARBA00008721"/>
    </source>
</evidence>
<dbReference type="PROSITE" id="PS50215">
    <property type="entry name" value="ADAM_MEPRO"/>
    <property type="match status" value="1"/>
</dbReference>
<organism evidence="14 15">
    <name type="scientific">Verticillium dahliae</name>
    <name type="common">Verticillium wilt</name>
    <dbReference type="NCBI Taxonomy" id="27337"/>
    <lineage>
        <taxon>Eukaryota</taxon>
        <taxon>Fungi</taxon>
        <taxon>Dikarya</taxon>
        <taxon>Ascomycota</taxon>
        <taxon>Pezizomycotina</taxon>
        <taxon>Sordariomycetes</taxon>
        <taxon>Hypocreomycetidae</taxon>
        <taxon>Glomerellales</taxon>
        <taxon>Plectosphaerellaceae</taxon>
        <taxon>Verticillium</taxon>
    </lineage>
</organism>
<evidence type="ECO:0000256" key="3">
    <source>
        <dbReference type="ARBA" id="ARBA00022670"/>
    </source>
</evidence>
<feature type="compositionally biased region" description="Polar residues" evidence="11">
    <location>
        <begin position="226"/>
        <end position="238"/>
    </location>
</feature>
<keyword evidence="5 12" id="KW-0732">Signal</keyword>
<name>A0AA44WFX7_VERDA</name>
<sequence length="797" mass="84106">MKHLLTSSIWLVLLLASHAADSQSTEAVPSAVQPIDNGPGPVDPPEPSAVPVDPPGRPPSDTPLEAIPPSESSVPAPVVPTTSATAGVIADTTAPTVFNPTPTSPPTNPEPTEPSLPVEKPPSSTVAEGILPPQSPTQAAVGQSSAPVDGPTSAQGTVTTPEASAQNDASESQPPAGSPAPAPTKGTPDSATPPEVTSRSIAPGPNTSPEATTTRPDVPGGGEASPTPTNPRNSGITPSSPPREGLGSPDQSSVNDETGNPATTEEASPSNGAAGNTDGSPDTTSEMPAQTDARGSSPNGEISATSRATNEEATLRDQPSASTRSGGDNFPQTTSTATRISTDTTRAGDSSRGSSRPTKSSSSLAPLSTAKPSDGTGFLGIDLSDGTESSEETPPDTTTPEQYDAEAEANLPFTVISDADAQDVAILEAAMFEYFVENDAQIGDDVQVTIPAVASNCDVGLTRRDMGEERWPGRFKSPVAKRQANCKVVTSLEFDLYFHYMLPSQTAERPNQLSERITASVEYVQSVFGLRNISFTYVGVNFYTPDKDDANWTTVRYKEDRLETWMGETRKGDKMSLNVWLVTDLKKGEGDDERDINEYSTFPEDNSGLIDGIVMRQAHISDVSPTLVHNIGHWLGLRHTFSKQIEDGEQDCVADTGLLSSTQTSGLKDTMYSCSQKPCFETNARNITNFMSFSSCRGDTTFGGFSIDQKAAIWARVIQFRRTNAEDECQPSSSTTTKSAIQKRSSMQDLVDGKCPDLTAEAERIRNQPVNGATGSLALGPWGWCLPWLVSVMMLAP</sequence>
<feature type="chain" id="PRO_5041253106" description="Peptidase M12B domain-containing protein" evidence="12">
    <location>
        <begin position="23"/>
        <end position="797"/>
    </location>
</feature>
<dbReference type="GO" id="GO:0004222">
    <property type="term" value="F:metalloendopeptidase activity"/>
    <property type="evidence" value="ECO:0007669"/>
    <property type="project" value="InterPro"/>
</dbReference>
<evidence type="ECO:0000256" key="10">
    <source>
        <dbReference type="PROSITE-ProRule" id="PRU00276"/>
    </source>
</evidence>
<evidence type="ECO:0000256" key="7">
    <source>
        <dbReference type="ARBA" id="ARBA00022833"/>
    </source>
</evidence>
<dbReference type="GO" id="GO:0046872">
    <property type="term" value="F:metal ion binding"/>
    <property type="evidence" value="ECO:0007669"/>
    <property type="project" value="UniProtKB-KW"/>
</dbReference>
<comment type="caution">
    <text evidence="10">Lacks conserved residue(s) required for the propagation of feature annotation.</text>
</comment>
<dbReference type="PANTHER" id="PTHR47466:SF1">
    <property type="entry name" value="METALLOPROTEASE MEP1 (AFU_ORTHOLOGUE AFUA_1G07730)-RELATED"/>
    <property type="match status" value="1"/>
</dbReference>
<feature type="region of interest" description="Disordered" evidence="11">
    <location>
        <begin position="25"/>
        <end position="403"/>
    </location>
</feature>
<evidence type="ECO:0000259" key="13">
    <source>
        <dbReference type="PROSITE" id="PS50215"/>
    </source>
</evidence>
<dbReference type="SUPFAM" id="SSF55486">
    <property type="entry name" value="Metalloproteases ('zincins'), catalytic domain"/>
    <property type="match status" value="1"/>
</dbReference>
<dbReference type="InterPro" id="IPR024079">
    <property type="entry name" value="MetalloPept_cat_dom_sf"/>
</dbReference>
<comment type="similarity">
    <text evidence="2">Belongs to the peptidase M43B family.</text>
</comment>
<comment type="function">
    <text evidence="1">Secreted metalloproteinase that allows assimilation of proteinaceous substrates.</text>
</comment>
<evidence type="ECO:0000256" key="6">
    <source>
        <dbReference type="ARBA" id="ARBA00022801"/>
    </source>
</evidence>
<evidence type="ECO:0000256" key="9">
    <source>
        <dbReference type="ARBA" id="ARBA00023157"/>
    </source>
</evidence>
<feature type="binding site" evidence="10">
    <location>
        <position position="633"/>
    </location>
    <ligand>
        <name>Zn(2+)</name>
        <dbReference type="ChEBI" id="CHEBI:29105"/>
        <note>catalytic</note>
    </ligand>
</feature>
<accession>A0AA44WFX7</accession>
<feature type="signal peptide" evidence="12">
    <location>
        <begin position="1"/>
        <end position="22"/>
    </location>
</feature>
<gene>
    <name evidence="14" type="ORF">BJF96_g6076</name>
</gene>
<feature type="compositionally biased region" description="Low complexity" evidence="11">
    <location>
        <begin position="72"/>
        <end position="86"/>
    </location>
</feature>
<dbReference type="Gene3D" id="3.40.390.10">
    <property type="entry name" value="Collagenase (Catalytic Domain)"/>
    <property type="match status" value="1"/>
</dbReference>
<keyword evidence="7 10" id="KW-0862">Zinc</keyword>
<feature type="compositionally biased region" description="Low complexity" evidence="11">
    <location>
        <begin position="333"/>
        <end position="363"/>
    </location>
</feature>
<dbReference type="GO" id="GO:0006508">
    <property type="term" value="P:proteolysis"/>
    <property type="evidence" value="ECO:0007669"/>
    <property type="project" value="UniProtKB-KW"/>
</dbReference>
<dbReference type="Pfam" id="PF05572">
    <property type="entry name" value="Peptidase_M43"/>
    <property type="match status" value="1"/>
</dbReference>
<keyword evidence="4 10" id="KW-0479">Metal-binding</keyword>
<evidence type="ECO:0000313" key="14">
    <source>
        <dbReference type="EMBL" id="PNH30841.1"/>
    </source>
</evidence>
<feature type="binding site" evidence="10">
    <location>
        <position position="629"/>
    </location>
    <ligand>
        <name>Zn(2+)</name>
        <dbReference type="ChEBI" id="CHEBI:29105"/>
        <note>catalytic</note>
    </ligand>
</feature>
<feature type="compositionally biased region" description="Polar residues" evidence="11">
    <location>
        <begin position="136"/>
        <end position="168"/>
    </location>
</feature>
<comment type="caution">
    <text evidence="14">The sequence shown here is derived from an EMBL/GenBank/DDBJ whole genome shotgun (WGS) entry which is preliminary data.</text>
</comment>
<feature type="binding site" evidence="10">
    <location>
        <position position="639"/>
    </location>
    <ligand>
        <name>Zn(2+)</name>
        <dbReference type="ChEBI" id="CHEBI:29105"/>
        <note>catalytic</note>
    </ligand>
</feature>
<keyword evidence="9" id="KW-1015">Disulfide bond</keyword>
<dbReference type="Proteomes" id="UP000236305">
    <property type="component" value="Unassembled WGS sequence"/>
</dbReference>
<evidence type="ECO:0000313" key="15">
    <source>
        <dbReference type="Proteomes" id="UP000236305"/>
    </source>
</evidence>
<evidence type="ECO:0000256" key="12">
    <source>
        <dbReference type="SAM" id="SignalP"/>
    </source>
</evidence>